<sequence>DWRDHVRFDERYLRPSEVDHLVGDASKARRVLGWQPTIHAPELARLMVDAELAGLPRPAGPVDTTAATALSPATG</sequence>
<proteinExistence type="predicted"/>
<dbReference type="Pfam" id="PF16363">
    <property type="entry name" value="GDP_Man_Dehyd"/>
    <property type="match status" value="1"/>
</dbReference>
<evidence type="ECO:0000313" key="2">
    <source>
        <dbReference type="EMBL" id="MFD1660312.1"/>
    </source>
</evidence>
<feature type="domain" description="NAD(P)-binding" evidence="1">
    <location>
        <begin position="3"/>
        <end position="47"/>
    </location>
</feature>
<dbReference type="Proteomes" id="UP001597261">
    <property type="component" value="Unassembled WGS sequence"/>
</dbReference>
<comment type="caution">
    <text evidence="2">The sequence shown here is derived from an EMBL/GenBank/DDBJ whole genome shotgun (WGS) entry which is preliminary data.</text>
</comment>
<dbReference type="Gene3D" id="3.90.25.10">
    <property type="entry name" value="UDP-galactose 4-epimerase, domain 1"/>
    <property type="match status" value="1"/>
</dbReference>
<reference evidence="3" key="1">
    <citation type="journal article" date="2019" name="Int. J. Syst. Evol. Microbiol.">
        <title>The Global Catalogue of Microorganisms (GCM) 10K type strain sequencing project: providing services to taxonomists for standard genome sequencing and annotation.</title>
        <authorList>
            <consortium name="The Broad Institute Genomics Platform"/>
            <consortium name="The Broad Institute Genome Sequencing Center for Infectious Disease"/>
            <person name="Wu L."/>
            <person name="Ma J."/>
        </authorList>
    </citation>
    <scope>NUCLEOTIDE SEQUENCE [LARGE SCALE GENOMIC DNA]</scope>
    <source>
        <strain evidence="3">CGMCC 1.12470</strain>
    </source>
</reference>
<protein>
    <submittedName>
        <fullName evidence="2">GDP-mannose 4,6-dehydratase</fullName>
        <ecNumber evidence="2">4.2.1.47</ecNumber>
    </submittedName>
</protein>
<accession>A0ABW4IU76</accession>
<dbReference type="GO" id="GO:0008446">
    <property type="term" value="F:GDP-mannose 4,6-dehydratase activity"/>
    <property type="evidence" value="ECO:0007669"/>
    <property type="project" value="UniProtKB-EC"/>
</dbReference>
<feature type="non-terminal residue" evidence="2">
    <location>
        <position position="1"/>
    </location>
</feature>
<dbReference type="Gene3D" id="3.40.50.720">
    <property type="entry name" value="NAD(P)-binding Rossmann-like Domain"/>
    <property type="match status" value="1"/>
</dbReference>
<dbReference type="EC" id="4.2.1.47" evidence="2"/>
<gene>
    <name evidence="2" type="ORF">ACFSL4_19415</name>
</gene>
<evidence type="ECO:0000313" key="3">
    <source>
        <dbReference type="Proteomes" id="UP001597261"/>
    </source>
</evidence>
<dbReference type="RefSeq" id="WP_381084288.1">
    <property type="nucleotide sequence ID" value="NZ_JBHUDX010000053.1"/>
</dbReference>
<organism evidence="2 3">
    <name type="scientific">Streptomyces caeni</name>
    <dbReference type="NCBI Taxonomy" id="2307231"/>
    <lineage>
        <taxon>Bacteria</taxon>
        <taxon>Bacillati</taxon>
        <taxon>Actinomycetota</taxon>
        <taxon>Actinomycetes</taxon>
        <taxon>Kitasatosporales</taxon>
        <taxon>Streptomycetaceae</taxon>
        <taxon>Streptomyces</taxon>
    </lineage>
</organism>
<name>A0ABW4IU76_9ACTN</name>
<dbReference type="InterPro" id="IPR016040">
    <property type="entry name" value="NAD(P)-bd_dom"/>
</dbReference>
<evidence type="ECO:0000259" key="1">
    <source>
        <dbReference type="Pfam" id="PF16363"/>
    </source>
</evidence>
<dbReference type="SUPFAM" id="SSF51735">
    <property type="entry name" value="NAD(P)-binding Rossmann-fold domains"/>
    <property type="match status" value="1"/>
</dbReference>
<dbReference type="InterPro" id="IPR036291">
    <property type="entry name" value="NAD(P)-bd_dom_sf"/>
</dbReference>
<keyword evidence="2" id="KW-0456">Lyase</keyword>
<keyword evidence="3" id="KW-1185">Reference proteome</keyword>
<dbReference type="EMBL" id="JBHUDX010000053">
    <property type="protein sequence ID" value="MFD1660312.1"/>
    <property type="molecule type" value="Genomic_DNA"/>
</dbReference>